<comment type="caution">
    <text evidence="4">The sequence shown here is derived from an EMBL/GenBank/DDBJ whole genome shotgun (WGS) entry which is preliminary data.</text>
</comment>
<dbReference type="InterPro" id="IPR000008">
    <property type="entry name" value="C2_dom"/>
</dbReference>
<dbReference type="Gene3D" id="2.30.29.30">
    <property type="entry name" value="Pleckstrin-homology domain (PH domain)/Phosphotyrosine-binding domain (PTB)"/>
    <property type="match status" value="1"/>
</dbReference>
<evidence type="ECO:0000313" key="5">
    <source>
        <dbReference type="Proteomes" id="UP000194236"/>
    </source>
</evidence>
<evidence type="ECO:0000259" key="2">
    <source>
        <dbReference type="PROSITE" id="PS50004"/>
    </source>
</evidence>
<dbReference type="SMART" id="SM00239">
    <property type="entry name" value="C2"/>
    <property type="match status" value="2"/>
</dbReference>
<dbReference type="SUPFAM" id="SSF50729">
    <property type="entry name" value="PH domain-like"/>
    <property type="match status" value="1"/>
</dbReference>
<dbReference type="Pfam" id="PF00168">
    <property type="entry name" value="C2"/>
    <property type="match status" value="2"/>
</dbReference>
<evidence type="ECO:0000313" key="4">
    <source>
        <dbReference type="EMBL" id="OTF78134.1"/>
    </source>
</evidence>
<dbReference type="InterPro" id="IPR035892">
    <property type="entry name" value="C2_domain_sf"/>
</dbReference>
<accession>A0A1Y3BDQ2</accession>
<dbReference type="InterPro" id="IPR001849">
    <property type="entry name" value="PH_domain"/>
</dbReference>
<protein>
    <submittedName>
        <fullName evidence="4">GTPase-activating protein-like protein</fullName>
    </submittedName>
</protein>
<dbReference type="InterPro" id="IPR001936">
    <property type="entry name" value="RasGAP_dom"/>
</dbReference>
<dbReference type="PANTHER" id="PTHR10194:SF148">
    <property type="entry name" value="GTPASE-ACTIVATING PROTEIN"/>
    <property type="match status" value="1"/>
</dbReference>
<evidence type="ECO:0000256" key="1">
    <source>
        <dbReference type="ARBA" id="ARBA00022468"/>
    </source>
</evidence>
<feature type="domain" description="Ras-GAP" evidence="3">
    <location>
        <begin position="227"/>
        <end position="421"/>
    </location>
</feature>
<dbReference type="PROSITE" id="PS50004">
    <property type="entry name" value="C2"/>
    <property type="match status" value="1"/>
</dbReference>
<dbReference type="InterPro" id="IPR039360">
    <property type="entry name" value="Ras_GTPase"/>
</dbReference>
<dbReference type="GO" id="GO:0005096">
    <property type="term" value="F:GTPase activator activity"/>
    <property type="evidence" value="ECO:0007669"/>
    <property type="project" value="UniProtKB-KW"/>
</dbReference>
<dbReference type="Pfam" id="PF00169">
    <property type="entry name" value="PH"/>
    <property type="match status" value="1"/>
</dbReference>
<dbReference type="Gene3D" id="2.60.40.150">
    <property type="entry name" value="C2 domain"/>
    <property type="match status" value="2"/>
</dbReference>
<evidence type="ECO:0000259" key="3">
    <source>
        <dbReference type="PROSITE" id="PS50018"/>
    </source>
</evidence>
<keyword evidence="1" id="KW-0343">GTPase activation</keyword>
<dbReference type="PANTHER" id="PTHR10194">
    <property type="entry name" value="RAS GTPASE-ACTIVATING PROTEINS"/>
    <property type="match status" value="1"/>
</dbReference>
<gene>
    <name evidence="4" type="ORF">BLA29_001245</name>
</gene>
<organism evidence="4 5">
    <name type="scientific">Euroglyphus maynei</name>
    <name type="common">Mayne's house dust mite</name>
    <dbReference type="NCBI Taxonomy" id="6958"/>
    <lineage>
        <taxon>Eukaryota</taxon>
        <taxon>Metazoa</taxon>
        <taxon>Ecdysozoa</taxon>
        <taxon>Arthropoda</taxon>
        <taxon>Chelicerata</taxon>
        <taxon>Arachnida</taxon>
        <taxon>Acari</taxon>
        <taxon>Acariformes</taxon>
        <taxon>Sarcoptiformes</taxon>
        <taxon>Astigmata</taxon>
        <taxon>Psoroptidia</taxon>
        <taxon>Analgoidea</taxon>
        <taxon>Pyroglyphidae</taxon>
        <taxon>Pyroglyphinae</taxon>
        <taxon>Euroglyphus</taxon>
    </lineage>
</organism>
<dbReference type="Proteomes" id="UP000194236">
    <property type="component" value="Unassembled WGS sequence"/>
</dbReference>
<keyword evidence="5" id="KW-1185">Reference proteome</keyword>
<reference evidence="4 5" key="1">
    <citation type="submission" date="2017-03" db="EMBL/GenBank/DDBJ databases">
        <title>Genome Survey of Euroglyphus maynei.</title>
        <authorList>
            <person name="Arlian L.G."/>
            <person name="Morgan M.S."/>
            <person name="Rider S.D."/>
        </authorList>
    </citation>
    <scope>NUCLEOTIDE SEQUENCE [LARGE SCALE GENOMIC DNA]</scope>
    <source>
        <strain evidence="4">Arlian Lab</strain>
        <tissue evidence="4">Whole body</tissue>
    </source>
</reference>
<dbReference type="InterPro" id="IPR008936">
    <property type="entry name" value="Rho_GTPase_activation_prot"/>
</dbReference>
<name>A0A1Y3BDQ2_EURMA</name>
<sequence>MDQSFITTKTDGQDSSMNVRFVQQVKIRIGEAKNLQPKNGTNTLKDCYCVISLDREEIFRTHNSIDKTLDPFFGEEFHFDIPRMFRYLSIYVYERERSVQNCRNRSLGKVTIRRDHLKNFDSEESWFPLVPVNHPPGIQGVIHLQIEPHYIMNINSLRIMITIFECQDIADDYCDSYCLINLRIFDETYVKKSKIKRKTTNCQYNESFSFEPITSSVAYLLGEFVLNKADAAQPLVKIFLCYKKIVTLIKYLAEDEISKVSDVNTIFRGNSLVSKCIDELMKLVGIRYLHETLRDCVDIVIQENKICEIDPNKINDNEFLKINMQHLKNYTDLFFNAIIESMTRCPQVMCDVFAVLKELAIKFFPDNKDVCYYVISGFVFLRFFAPSILSPRLFELTDKKINLQVNRTFTLISKTIQSIGNLVVSKKNTPLIKENYMTIMFKKSNGYKRIGFGTSYKKRYFCITTQHFFYAKAKNKSPLFKFPISEITVKKLTDNYPMKNMFQVIHNKCTLNIQASNCVQEHPDRELARIYSLFISNMESIRTILDVSNMTINDNHNDNRNHCNSNIVKFWKGNCRNYPPSQFIIEDRQTLMTTLNILQECIGNIEQKHKQYLKSIMGTELAPIENFG</sequence>
<dbReference type="Gene3D" id="1.10.506.10">
    <property type="entry name" value="GTPase Activation - p120gap, domain 1"/>
    <property type="match status" value="1"/>
</dbReference>
<dbReference type="SMART" id="SM00323">
    <property type="entry name" value="RasGAP"/>
    <property type="match status" value="1"/>
</dbReference>
<dbReference type="SUPFAM" id="SSF48350">
    <property type="entry name" value="GTPase activation domain, GAP"/>
    <property type="match status" value="1"/>
</dbReference>
<dbReference type="EMBL" id="MUJZ01029299">
    <property type="protein sequence ID" value="OTF78134.1"/>
    <property type="molecule type" value="Genomic_DNA"/>
</dbReference>
<proteinExistence type="predicted"/>
<dbReference type="Pfam" id="PF00616">
    <property type="entry name" value="RasGAP"/>
    <property type="match status" value="2"/>
</dbReference>
<dbReference type="OrthoDB" id="1562946at2759"/>
<feature type="domain" description="C2" evidence="2">
    <location>
        <begin position="1"/>
        <end position="127"/>
    </location>
</feature>
<dbReference type="PROSITE" id="PS50018">
    <property type="entry name" value="RAS_GTPASE_ACTIV_2"/>
    <property type="match status" value="1"/>
</dbReference>
<dbReference type="InterPro" id="IPR011993">
    <property type="entry name" value="PH-like_dom_sf"/>
</dbReference>
<dbReference type="CDD" id="cd05128">
    <property type="entry name" value="RasGAP_GAP1_like"/>
    <property type="match status" value="1"/>
</dbReference>
<dbReference type="SUPFAM" id="SSF49562">
    <property type="entry name" value="C2 domain (Calcium/lipid-binding domain, CaLB)"/>
    <property type="match status" value="2"/>
</dbReference>
<dbReference type="AlphaFoldDB" id="A0A1Y3BDQ2"/>